<dbReference type="GO" id="GO:0016787">
    <property type="term" value="F:hydrolase activity"/>
    <property type="evidence" value="ECO:0007669"/>
    <property type="project" value="UniProtKB-KW"/>
</dbReference>
<dbReference type="OrthoDB" id="5326845at2"/>
<reference evidence="4 6" key="2">
    <citation type="submission" date="2019-06" db="EMBL/GenBank/DDBJ databases">
        <title>Genomic Encyclopedia of Archaeal and Bacterial Type Strains, Phase II (KMG-II): from individual species to whole genera.</title>
        <authorList>
            <person name="Goeker M."/>
        </authorList>
    </citation>
    <scope>NUCLEOTIDE SEQUENCE [LARGE SCALE GENOMIC DNA]</scope>
    <source>
        <strain evidence="4 6">DSM 7270</strain>
    </source>
</reference>
<dbReference type="EMBL" id="VFPV01000002">
    <property type="protein sequence ID" value="TQN03021.1"/>
    <property type="molecule type" value="Genomic_DNA"/>
</dbReference>
<dbReference type="InterPro" id="IPR000026">
    <property type="entry name" value="N1-like"/>
</dbReference>
<proteinExistence type="predicted"/>
<organism evidence="3 5">
    <name type="scientific">Acidovorax temperans</name>
    <dbReference type="NCBI Taxonomy" id="80878"/>
    <lineage>
        <taxon>Bacteria</taxon>
        <taxon>Pseudomonadati</taxon>
        <taxon>Pseudomonadota</taxon>
        <taxon>Betaproteobacteria</taxon>
        <taxon>Burkholderiales</taxon>
        <taxon>Comamonadaceae</taxon>
        <taxon>Acidovorax</taxon>
    </lineage>
</organism>
<dbReference type="GO" id="GO:0003723">
    <property type="term" value="F:RNA binding"/>
    <property type="evidence" value="ECO:0007669"/>
    <property type="project" value="InterPro"/>
</dbReference>
<dbReference type="Proteomes" id="UP000316993">
    <property type="component" value="Unassembled WGS sequence"/>
</dbReference>
<name>A0A0D7KGH2_9BURK</name>
<dbReference type="Pfam" id="PF00545">
    <property type="entry name" value="Ribonuclease"/>
    <property type="match status" value="1"/>
</dbReference>
<keyword evidence="2" id="KW-0378">Hydrolase</keyword>
<keyword evidence="1" id="KW-0540">Nuclease</keyword>
<dbReference type="PATRIC" id="fig|80878.5.peg.1603"/>
<evidence type="ECO:0000313" key="6">
    <source>
        <dbReference type="Proteomes" id="UP000316993"/>
    </source>
</evidence>
<sequence length="136" mass="14797">MLKAIAARVRKAGVLWVLGAAFVLAPVAGQARQNPSDAGSLSSIALADLPAQGRATYALIHEGGPFPYEKDGTVFGNRERILPAQKRGYYREYTVKTPGARNRGARRIVCGGQQPRMPDACYYTSDHYASFRVIVN</sequence>
<dbReference type="RefSeq" id="WP_044395099.1">
    <property type="nucleotide sequence ID" value="NZ_CP147774.1"/>
</dbReference>
<accession>A0A0D7KGH2</accession>
<dbReference type="GO" id="GO:0004521">
    <property type="term" value="F:RNA endonuclease activity"/>
    <property type="evidence" value="ECO:0007669"/>
    <property type="project" value="InterPro"/>
</dbReference>
<dbReference type="Proteomes" id="UP000032566">
    <property type="component" value="Unassembled WGS sequence"/>
</dbReference>
<evidence type="ECO:0000256" key="2">
    <source>
        <dbReference type="ARBA" id="ARBA00022801"/>
    </source>
</evidence>
<evidence type="ECO:0000313" key="4">
    <source>
        <dbReference type="EMBL" id="TQN03021.1"/>
    </source>
</evidence>
<gene>
    <name evidence="4" type="ORF">BDD18_1674</name>
    <name evidence="3" type="ORF">RP29_01475</name>
</gene>
<dbReference type="AlphaFoldDB" id="A0A0D7KGH2"/>
<reference evidence="3 5" key="1">
    <citation type="submission" date="2014-12" db="EMBL/GenBank/DDBJ databases">
        <title>Isolation of bacteria from lake water.</title>
        <authorList>
            <person name="Sheng K.-Y."/>
            <person name="Chin P.-S."/>
            <person name="Chan K.-G."/>
            <person name="Tan G.S."/>
        </authorList>
    </citation>
    <scope>NUCLEOTIDE SEQUENCE [LARGE SCALE GENOMIC DNA]</scope>
    <source>
        <strain evidence="3 5">KY4</strain>
    </source>
</reference>
<keyword evidence="5" id="KW-1185">Reference proteome</keyword>
<evidence type="ECO:0000313" key="5">
    <source>
        <dbReference type="Proteomes" id="UP000032566"/>
    </source>
</evidence>
<dbReference type="CDD" id="cd00607">
    <property type="entry name" value="RNase_Sa"/>
    <property type="match status" value="1"/>
</dbReference>
<dbReference type="Gene3D" id="3.10.450.30">
    <property type="entry name" value="Microbial ribonucleases"/>
    <property type="match status" value="1"/>
</dbReference>
<protein>
    <submittedName>
        <fullName evidence="3">Ribonuclease N</fullName>
    </submittedName>
    <submittedName>
        <fullName evidence="4">Ribonuclease T1</fullName>
    </submittedName>
</protein>
<dbReference type="SUPFAM" id="SSF53933">
    <property type="entry name" value="Microbial ribonucleases"/>
    <property type="match status" value="1"/>
</dbReference>
<dbReference type="InterPro" id="IPR016191">
    <property type="entry name" value="Ribonuclease/ribotoxin"/>
</dbReference>
<comment type="caution">
    <text evidence="3">The sequence shown here is derived from an EMBL/GenBank/DDBJ whole genome shotgun (WGS) entry which is preliminary data.</text>
</comment>
<dbReference type="STRING" id="80878.RP29_01475"/>
<evidence type="ECO:0000313" key="3">
    <source>
        <dbReference type="EMBL" id="KJA12308.1"/>
    </source>
</evidence>
<dbReference type="EMBL" id="JXYQ01000003">
    <property type="protein sequence ID" value="KJA12308.1"/>
    <property type="molecule type" value="Genomic_DNA"/>
</dbReference>
<evidence type="ECO:0000256" key="1">
    <source>
        <dbReference type="ARBA" id="ARBA00022722"/>
    </source>
</evidence>